<organism evidence="5 6">
    <name type="scientific">Siminovitchia thermophila</name>
    <dbReference type="NCBI Taxonomy" id="1245522"/>
    <lineage>
        <taxon>Bacteria</taxon>
        <taxon>Bacillati</taxon>
        <taxon>Bacillota</taxon>
        <taxon>Bacilli</taxon>
        <taxon>Bacillales</taxon>
        <taxon>Bacillaceae</taxon>
        <taxon>Siminovitchia</taxon>
    </lineage>
</organism>
<dbReference type="PROSITE" id="PS50043">
    <property type="entry name" value="HTH_LUXR_2"/>
    <property type="match status" value="1"/>
</dbReference>
<comment type="caution">
    <text evidence="5">The sequence shown here is derived from an EMBL/GenBank/DDBJ whole genome shotgun (WGS) entry which is preliminary data.</text>
</comment>
<accession>A0ABS2R455</accession>
<keyword evidence="2 5" id="KW-0238">DNA-binding</keyword>
<dbReference type="CDD" id="cd06170">
    <property type="entry name" value="LuxR_C_like"/>
    <property type="match status" value="1"/>
</dbReference>
<evidence type="ECO:0000256" key="2">
    <source>
        <dbReference type="ARBA" id="ARBA00023125"/>
    </source>
</evidence>
<reference evidence="5 6" key="1">
    <citation type="submission" date="2021-01" db="EMBL/GenBank/DDBJ databases">
        <title>Genomic Encyclopedia of Type Strains, Phase IV (KMG-IV): sequencing the most valuable type-strain genomes for metagenomic binning, comparative biology and taxonomic classification.</title>
        <authorList>
            <person name="Goeker M."/>
        </authorList>
    </citation>
    <scope>NUCLEOTIDE SEQUENCE [LARGE SCALE GENOMIC DNA]</scope>
    <source>
        <strain evidence="5 6">DSM 105453</strain>
    </source>
</reference>
<dbReference type="PANTHER" id="PTHR44688">
    <property type="entry name" value="DNA-BINDING TRANSCRIPTIONAL ACTIVATOR DEVR_DOSR"/>
    <property type="match status" value="1"/>
</dbReference>
<protein>
    <submittedName>
        <fullName evidence="5">DNA-binding CsgD family transcriptional regulator</fullName>
    </submittedName>
</protein>
<keyword evidence="6" id="KW-1185">Reference proteome</keyword>
<evidence type="ECO:0000259" key="4">
    <source>
        <dbReference type="PROSITE" id="PS50043"/>
    </source>
</evidence>
<proteinExistence type="predicted"/>
<evidence type="ECO:0000313" key="6">
    <source>
        <dbReference type="Proteomes" id="UP000823485"/>
    </source>
</evidence>
<evidence type="ECO:0000256" key="1">
    <source>
        <dbReference type="ARBA" id="ARBA00023015"/>
    </source>
</evidence>
<feature type="domain" description="HTH luxR-type" evidence="4">
    <location>
        <begin position="433"/>
        <end position="498"/>
    </location>
</feature>
<sequence length="500" mass="57799">MTLTLDHYLDSLFHHGLDIIRNNEKAIQHHWEQIQHYFQHTGKKVASTTAISVKIFSDILFNHQYNKETIMNQLRAEWNKEIGNNPLNKFMISLLENSVHQAAKVNKDNHYNDHQAIQYVFTKISEHILTEKLEHLFTLDTFLEHLVASEQLPIEWIAVVGRRDNVFYVEKWFNQYQCLLHAHVHIAAENIFDVTEQLLRYITHSHDKNVMTIPFENVTLLLCTEKNSTGHIAPFIHHALHLFQSSKTILNIARQEQRWKDSVMMFYESIMQAKSFKEALELVTKGFTDYLPFERCGIFSYSPNDEIGIGLSGHRFDIKAIQKITEDVRNFPLIHNGLELLRLLGNGIKFLQPLYIPEAKASFPIRYIHQFQLKTVVVAPIFKASNQELIGAAILDQGANKHFTMSQDTYTALIKFGQSAGETIGKFKNNINYLNQSLHLSLREIEVLTLMAEGESTSSAADRLHLSEYTVRDYITKIMQKMKAKNRTEAVAYAIRHGII</sequence>
<dbReference type="SUPFAM" id="SSF55781">
    <property type="entry name" value="GAF domain-like"/>
    <property type="match status" value="1"/>
</dbReference>
<dbReference type="PRINTS" id="PR00038">
    <property type="entry name" value="HTHLUXR"/>
</dbReference>
<evidence type="ECO:0000313" key="5">
    <source>
        <dbReference type="EMBL" id="MBM7714180.1"/>
    </source>
</evidence>
<keyword evidence="3" id="KW-0804">Transcription</keyword>
<dbReference type="Pfam" id="PF00196">
    <property type="entry name" value="GerE"/>
    <property type="match status" value="1"/>
</dbReference>
<dbReference type="Proteomes" id="UP000823485">
    <property type="component" value="Unassembled WGS sequence"/>
</dbReference>
<dbReference type="RefSeq" id="WP_077109939.1">
    <property type="nucleotide sequence ID" value="NZ_JAFBFH010000005.1"/>
</dbReference>
<dbReference type="GO" id="GO:0003677">
    <property type="term" value="F:DNA binding"/>
    <property type="evidence" value="ECO:0007669"/>
    <property type="project" value="UniProtKB-KW"/>
</dbReference>
<dbReference type="InterPro" id="IPR036388">
    <property type="entry name" value="WH-like_DNA-bd_sf"/>
</dbReference>
<dbReference type="PANTHER" id="PTHR44688:SF16">
    <property type="entry name" value="DNA-BINDING TRANSCRIPTIONAL ACTIVATOR DEVR_DOSR"/>
    <property type="match status" value="1"/>
</dbReference>
<dbReference type="InterPro" id="IPR029016">
    <property type="entry name" value="GAF-like_dom_sf"/>
</dbReference>
<dbReference type="SMART" id="SM00421">
    <property type="entry name" value="HTH_LUXR"/>
    <property type="match status" value="1"/>
</dbReference>
<gene>
    <name evidence="5" type="ORF">JOC94_001152</name>
</gene>
<dbReference type="InterPro" id="IPR016032">
    <property type="entry name" value="Sig_transdc_resp-reg_C-effctor"/>
</dbReference>
<dbReference type="Gene3D" id="3.30.450.40">
    <property type="match status" value="1"/>
</dbReference>
<dbReference type="EMBL" id="JAFBFH010000005">
    <property type="protein sequence ID" value="MBM7714180.1"/>
    <property type="molecule type" value="Genomic_DNA"/>
</dbReference>
<name>A0ABS2R455_9BACI</name>
<evidence type="ECO:0000256" key="3">
    <source>
        <dbReference type="ARBA" id="ARBA00023163"/>
    </source>
</evidence>
<dbReference type="SUPFAM" id="SSF46894">
    <property type="entry name" value="C-terminal effector domain of the bipartite response regulators"/>
    <property type="match status" value="1"/>
</dbReference>
<dbReference type="InterPro" id="IPR000792">
    <property type="entry name" value="Tscrpt_reg_LuxR_C"/>
</dbReference>
<keyword evidence="1" id="KW-0805">Transcription regulation</keyword>
<dbReference type="Gene3D" id="1.10.10.10">
    <property type="entry name" value="Winged helix-like DNA-binding domain superfamily/Winged helix DNA-binding domain"/>
    <property type="match status" value="1"/>
</dbReference>